<feature type="domain" description="Type II secretion system protein GspF" evidence="7">
    <location>
        <begin position="160"/>
        <end position="283"/>
    </location>
</feature>
<keyword evidence="8" id="KW-0614">Plasmid</keyword>
<keyword evidence="4 6" id="KW-1133">Transmembrane helix</keyword>
<organism evidence="8 9">
    <name type="scientific">Ancylobacter pratisalsi</name>
    <dbReference type="NCBI Taxonomy" id="1745854"/>
    <lineage>
        <taxon>Bacteria</taxon>
        <taxon>Pseudomonadati</taxon>
        <taxon>Pseudomonadota</taxon>
        <taxon>Alphaproteobacteria</taxon>
        <taxon>Hyphomicrobiales</taxon>
        <taxon>Xanthobacteraceae</taxon>
        <taxon>Ancylobacter</taxon>
    </lineage>
</organism>
<evidence type="ECO:0000256" key="3">
    <source>
        <dbReference type="ARBA" id="ARBA00022692"/>
    </source>
</evidence>
<feature type="transmembrane region" description="Helical" evidence="6">
    <location>
        <begin position="103"/>
        <end position="136"/>
    </location>
</feature>
<reference evidence="8 9" key="1">
    <citation type="submission" date="2020-02" db="EMBL/GenBank/DDBJ databases">
        <authorList>
            <person name="Li G."/>
        </authorList>
    </citation>
    <scope>NUCLEOTIDE SEQUENCE [LARGE SCALE GENOMIC DNA]</scope>
    <source>
        <strain evidence="8 9">DSM 102029</strain>
        <plasmid evidence="9">plgm</plasmid>
    </source>
</reference>
<evidence type="ECO:0000256" key="4">
    <source>
        <dbReference type="ARBA" id="ARBA00022989"/>
    </source>
</evidence>
<evidence type="ECO:0000259" key="7">
    <source>
        <dbReference type="Pfam" id="PF00482"/>
    </source>
</evidence>
<gene>
    <name evidence="8" type="ORF">G3A50_22100</name>
</gene>
<keyword evidence="3 6" id="KW-0812">Transmembrane</keyword>
<evidence type="ECO:0000256" key="5">
    <source>
        <dbReference type="ARBA" id="ARBA00023136"/>
    </source>
</evidence>
<comment type="subcellular location">
    <subcellularLocation>
        <location evidence="1">Cell membrane</location>
        <topology evidence="1">Multi-pass membrane protein</topology>
    </subcellularLocation>
</comment>
<evidence type="ECO:0000313" key="8">
    <source>
        <dbReference type="EMBL" id="QIB36513.1"/>
    </source>
</evidence>
<evidence type="ECO:0000313" key="9">
    <source>
        <dbReference type="Proteomes" id="UP000464751"/>
    </source>
</evidence>
<feature type="transmembrane region" description="Helical" evidence="6">
    <location>
        <begin position="299"/>
        <end position="319"/>
    </location>
</feature>
<keyword evidence="2" id="KW-1003">Cell membrane</keyword>
<sequence length="330" mass="36163">MQTLAALFGACSVSLLVMGSLYQYLNPSLASDRKRAFVDRTRAALFGDERTARHARRQMIMERLAQLSRDEQARRGAGDRARAVELRLERSGLSWSRSQYRRVQIGVSVLAFLVLVVATGSVILSLPLAFAAGFMLPAAYLERKIAARYAAFSHELPNALDVLVRGTRAGLPVSECIRSVAREAAEPVRTEFELVVHAQSIGASLTDATEMLAHRVPISDTRFLAIAISIQETEGGAIADTLSNLSNTLRERRKLNEKIEAMGSSARSSAKALAAMPFLLLGLTYFMDPERTQVLWTTTSGRIVTAVCVVWVLIGFFVLKRMQDNAMSGG</sequence>
<dbReference type="Gene3D" id="1.20.81.30">
    <property type="entry name" value="Type II secretion system (T2SS), domain F"/>
    <property type="match status" value="1"/>
</dbReference>
<name>A0A6P1YWM4_9HYPH</name>
<dbReference type="RefSeq" id="WP_163078268.1">
    <property type="nucleotide sequence ID" value="NZ_CP048631.1"/>
</dbReference>
<evidence type="ECO:0000256" key="2">
    <source>
        <dbReference type="ARBA" id="ARBA00022475"/>
    </source>
</evidence>
<dbReference type="Pfam" id="PF00482">
    <property type="entry name" value="T2SSF"/>
    <property type="match status" value="1"/>
</dbReference>
<protein>
    <submittedName>
        <fullName evidence="8">Type II secretion system F family protein</fullName>
    </submittedName>
</protein>
<keyword evidence="9" id="KW-1185">Reference proteome</keyword>
<dbReference type="KEGG" id="apra:G3A50_22100"/>
<dbReference type="PANTHER" id="PTHR35007:SF1">
    <property type="entry name" value="PILUS ASSEMBLY PROTEIN"/>
    <property type="match status" value="1"/>
</dbReference>
<dbReference type="Proteomes" id="UP000464751">
    <property type="component" value="Plasmid pLGM"/>
</dbReference>
<dbReference type="EMBL" id="CP048631">
    <property type="protein sequence ID" value="QIB36513.1"/>
    <property type="molecule type" value="Genomic_DNA"/>
</dbReference>
<keyword evidence="5 6" id="KW-0472">Membrane</keyword>
<accession>A0A6P1YWM4</accession>
<evidence type="ECO:0000256" key="6">
    <source>
        <dbReference type="SAM" id="Phobius"/>
    </source>
</evidence>
<dbReference type="InterPro" id="IPR018076">
    <property type="entry name" value="T2SS_GspF_dom"/>
</dbReference>
<dbReference type="InterPro" id="IPR042094">
    <property type="entry name" value="T2SS_GspF_sf"/>
</dbReference>
<proteinExistence type="predicted"/>
<dbReference type="PANTHER" id="PTHR35007">
    <property type="entry name" value="INTEGRAL MEMBRANE PROTEIN-RELATED"/>
    <property type="match status" value="1"/>
</dbReference>
<geneLocation type="plasmid" evidence="9">
    <name>plgm</name>
</geneLocation>
<dbReference type="AlphaFoldDB" id="A0A6P1YWM4"/>
<dbReference type="GO" id="GO:0005886">
    <property type="term" value="C:plasma membrane"/>
    <property type="evidence" value="ECO:0007669"/>
    <property type="project" value="UniProtKB-SubCell"/>
</dbReference>
<evidence type="ECO:0000256" key="1">
    <source>
        <dbReference type="ARBA" id="ARBA00004651"/>
    </source>
</evidence>